<dbReference type="InterPro" id="IPR045609">
    <property type="entry name" value="DUF6451"/>
</dbReference>
<evidence type="ECO:0000313" key="2">
    <source>
        <dbReference type="EMBL" id="PVD38724.1"/>
    </source>
</evidence>
<proteinExistence type="predicted"/>
<comment type="caution">
    <text evidence="2">The sequence shown here is derived from an EMBL/GenBank/DDBJ whole genome shotgun (WGS) entry which is preliminary data.</text>
</comment>
<dbReference type="Pfam" id="PF20049">
    <property type="entry name" value="DUF6451"/>
    <property type="match status" value="1"/>
</dbReference>
<dbReference type="AlphaFoldDB" id="A0A2T7PZ78"/>
<dbReference type="PANTHER" id="PTHR47027:SF25">
    <property type="entry name" value="REVERSE TRANSCRIPTASE DOMAIN-CONTAINING PROTEIN"/>
    <property type="match status" value="1"/>
</dbReference>
<dbReference type="STRING" id="400727.A0A2T7PZ78"/>
<evidence type="ECO:0000259" key="1">
    <source>
        <dbReference type="Pfam" id="PF20049"/>
    </source>
</evidence>
<gene>
    <name evidence="2" type="ORF">C0Q70_01345</name>
</gene>
<organism evidence="2 3">
    <name type="scientific">Pomacea canaliculata</name>
    <name type="common">Golden apple snail</name>
    <dbReference type="NCBI Taxonomy" id="400727"/>
    <lineage>
        <taxon>Eukaryota</taxon>
        <taxon>Metazoa</taxon>
        <taxon>Spiralia</taxon>
        <taxon>Lophotrochozoa</taxon>
        <taxon>Mollusca</taxon>
        <taxon>Gastropoda</taxon>
        <taxon>Caenogastropoda</taxon>
        <taxon>Architaenioglossa</taxon>
        <taxon>Ampullarioidea</taxon>
        <taxon>Ampullariidae</taxon>
        <taxon>Pomacea</taxon>
    </lineage>
</organism>
<evidence type="ECO:0000313" key="3">
    <source>
        <dbReference type="Proteomes" id="UP000245119"/>
    </source>
</evidence>
<dbReference type="PANTHER" id="PTHR47027">
    <property type="entry name" value="REVERSE TRANSCRIPTASE DOMAIN-CONTAINING PROTEIN"/>
    <property type="match status" value="1"/>
</dbReference>
<reference evidence="2 3" key="1">
    <citation type="submission" date="2018-04" db="EMBL/GenBank/DDBJ databases">
        <title>The genome of golden apple snail Pomacea canaliculata provides insight into stress tolerance and invasive adaptation.</title>
        <authorList>
            <person name="Liu C."/>
            <person name="Liu B."/>
            <person name="Ren Y."/>
            <person name="Zhang Y."/>
            <person name="Wang H."/>
            <person name="Li S."/>
            <person name="Jiang F."/>
            <person name="Yin L."/>
            <person name="Zhang G."/>
            <person name="Qian W."/>
            <person name="Fan W."/>
        </authorList>
    </citation>
    <scope>NUCLEOTIDE SEQUENCE [LARGE SCALE GENOMIC DNA]</scope>
    <source>
        <strain evidence="2">SZHN2017</strain>
        <tissue evidence="2">Muscle</tissue>
    </source>
</reference>
<protein>
    <recommendedName>
        <fullName evidence="1">DUF6451 domain-containing protein</fullName>
    </recommendedName>
</protein>
<keyword evidence="3" id="KW-1185">Reference proteome</keyword>
<feature type="domain" description="DUF6451" evidence="1">
    <location>
        <begin position="48"/>
        <end position="80"/>
    </location>
</feature>
<dbReference type="EMBL" id="PZQS01000001">
    <property type="protein sequence ID" value="PVD38724.1"/>
    <property type="molecule type" value="Genomic_DNA"/>
</dbReference>
<dbReference type="Proteomes" id="UP000245119">
    <property type="component" value="Linkage Group LG1"/>
</dbReference>
<name>A0A2T7PZ78_POMCA</name>
<accession>A0A2T7PZ78</accession>
<sequence length="173" mass="20201">MRANARVQGSIKLNGKEIEEDSFTYLGSKMSGDAEVEIRARLAKASQAFASLRSTWKAKNISQIIKLRIFKSNVISTLLYGSESWKMTKTISNKLDIFHNRCLRRLLNIFWPNNITNEELHRRTETESITTQIQQRCWRWIGHVLRQQTADLSRVALRWTPDGRRKRGRPKET</sequence>